<dbReference type="InterPro" id="IPR027417">
    <property type="entry name" value="P-loop_NTPase"/>
</dbReference>
<proteinExistence type="predicted"/>
<dbReference type="Proteomes" id="UP000365705">
    <property type="component" value="Unassembled WGS sequence"/>
</dbReference>
<dbReference type="GO" id="GO:0016887">
    <property type="term" value="F:ATP hydrolysis activity"/>
    <property type="evidence" value="ECO:0007669"/>
    <property type="project" value="InterPro"/>
</dbReference>
<feature type="domain" description="AAA+ ATPase" evidence="1">
    <location>
        <begin position="115"/>
        <end position="274"/>
    </location>
</feature>
<dbReference type="SUPFAM" id="SSF52540">
    <property type="entry name" value="P-loop containing nucleoside triphosphate hydrolases"/>
    <property type="match status" value="1"/>
</dbReference>
<dbReference type="AlphaFoldDB" id="A0A508YSE2"/>
<dbReference type="CDD" id="cd00009">
    <property type="entry name" value="AAA"/>
    <property type="match status" value="1"/>
</dbReference>
<evidence type="ECO:0000313" key="3">
    <source>
        <dbReference type="Proteomes" id="UP000365705"/>
    </source>
</evidence>
<dbReference type="GO" id="GO:0005524">
    <property type="term" value="F:ATP binding"/>
    <property type="evidence" value="ECO:0007669"/>
    <property type="project" value="InterPro"/>
</dbReference>
<gene>
    <name evidence="2" type="ORF">LMUP508_01099</name>
</gene>
<dbReference type="EMBL" id="CABFNH010000013">
    <property type="protein sequence ID" value="VTZ90279.1"/>
    <property type="molecule type" value="Genomic_DNA"/>
</dbReference>
<dbReference type="SMART" id="SM00382">
    <property type="entry name" value="AAA"/>
    <property type="match status" value="1"/>
</dbReference>
<dbReference type="InterPro" id="IPR003959">
    <property type="entry name" value="ATPase_AAA_core"/>
</dbReference>
<accession>A0A508YSE2</accession>
<reference evidence="2 3" key="1">
    <citation type="submission" date="2019-06" db="EMBL/GenBank/DDBJ databases">
        <authorList>
            <person name="Rodrigo-Torres L."/>
            <person name="Arahal R. D."/>
            <person name="Lucena T."/>
        </authorList>
    </citation>
    <scope>NUCLEOTIDE SEQUENCE [LARGE SCALE GENOMIC DNA]</scope>
    <source>
        <strain evidence="2 3">INIA P508</strain>
    </source>
</reference>
<dbReference type="GO" id="GO:0006260">
    <property type="term" value="P:DNA replication"/>
    <property type="evidence" value="ECO:0007669"/>
    <property type="project" value="TreeGrafter"/>
</dbReference>
<evidence type="ECO:0000313" key="2">
    <source>
        <dbReference type="EMBL" id="VTZ90279.1"/>
    </source>
</evidence>
<dbReference type="PANTHER" id="PTHR30050:SF4">
    <property type="entry name" value="ATP-BINDING PROTEIN RV3427C IN INSERTION SEQUENCE-RELATED"/>
    <property type="match status" value="1"/>
</dbReference>
<dbReference type="Pfam" id="PF00004">
    <property type="entry name" value="AAA"/>
    <property type="match status" value="1"/>
</dbReference>
<dbReference type="RefSeq" id="WP_143113013.1">
    <property type="nucleotide sequence ID" value="NZ_CABFNH010000013.1"/>
</dbReference>
<dbReference type="Gene3D" id="3.40.50.300">
    <property type="entry name" value="P-loop containing nucleotide triphosphate hydrolases"/>
    <property type="match status" value="1"/>
</dbReference>
<protein>
    <recommendedName>
        <fullName evidence="1">AAA+ ATPase domain-containing protein</fullName>
    </recommendedName>
</protein>
<organism evidence="2 3">
    <name type="scientific">Limosilactobacillus mucosae</name>
    <name type="common">Lactobacillus mucosae</name>
    <dbReference type="NCBI Taxonomy" id="97478"/>
    <lineage>
        <taxon>Bacteria</taxon>
        <taxon>Bacillati</taxon>
        <taxon>Bacillota</taxon>
        <taxon>Bacilli</taxon>
        <taxon>Lactobacillales</taxon>
        <taxon>Lactobacillaceae</taxon>
        <taxon>Limosilactobacillus</taxon>
    </lineage>
</organism>
<name>A0A508YSE2_LIMMU</name>
<dbReference type="InterPro" id="IPR003593">
    <property type="entry name" value="AAA+_ATPase"/>
</dbReference>
<sequence length="289" mass="33014">MAMHSVAEMAASISANLKRIAKEKGQPLPVDLGDKEAVDAYMKANNDKYVGEWNQQLKRQKFDHVYKQSLWSGRTPITFNFSSWDSTKQISKQNAEQLKQKAQQLAQQMLTPDDEPFNVMLEGSPGTGKTSLAVAMIDYIRHHGYRWGYIKHPDGSADKYKRYVDVFFLATDEMLELVYHSMDSDSQARNRLQQVVKFAKAADVLVLDDFGTEGGMKGTIRPVHKTMQELMYDINNARFGKKYTIITTNNTVDELRTMYNVKLISRLIPTNDEHTLNFNGLTDVRSKML</sequence>
<dbReference type="PANTHER" id="PTHR30050">
    <property type="entry name" value="CHROMOSOMAL REPLICATION INITIATOR PROTEIN DNAA"/>
    <property type="match status" value="1"/>
</dbReference>
<evidence type="ECO:0000259" key="1">
    <source>
        <dbReference type="SMART" id="SM00382"/>
    </source>
</evidence>